<sequence length="200" mass="22052">MITSDMITMCIVIGLQSTGEARTREVLDENDGHLDRFVSAAEGVFQSLVQKHFPTEKPKREKSAASKRKRKSRARPSKFPKHCVEVGGVIKISDDSDSDSDEIDSVSNSSPESLQDNDDVIFVNHINGPAAKLEELKQRLLGKIAELGKELPLNTLDELIDRFGGPEKVSEQEIFMMQLSSKEVDEVTLLSPVCGAPVMV</sequence>
<dbReference type="InterPro" id="IPR026741">
    <property type="entry name" value="SNO"/>
</dbReference>
<evidence type="ECO:0000256" key="1">
    <source>
        <dbReference type="SAM" id="MobiDB-lite"/>
    </source>
</evidence>
<dbReference type="GO" id="GO:0006355">
    <property type="term" value="P:regulation of DNA-templated transcription"/>
    <property type="evidence" value="ECO:0007669"/>
    <property type="project" value="InterPro"/>
</dbReference>
<feature type="compositionally biased region" description="Acidic residues" evidence="1">
    <location>
        <begin position="95"/>
        <end position="104"/>
    </location>
</feature>
<feature type="region of interest" description="Disordered" evidence="1">
    <location>
        <begin position="52"/>
        <end position="78"/>
    </location>
</feature>
<reference evidence="2 3" key="1">
    <citation type="submission" date="2018-03" db="EMBL/GenBank/DDBJ databases">
        <title>Draft genome sequence of Rohu Carp (Labeo rohita).</title>
        <authorList>
            <person name="Das P."/>
            <person name="Kushwaha B."/>
            <person name="Joshi C.G."/>
            <person name="Kumar D."/>
            <person name="Nagpure N.S."/>
            <person name="Sahoo L."/>
            <person name="Das S.P."/>
            <person name="Bit A."/>
            <person name="Patnaik S."/>
            <person name="Meher P.K."/>
            <person name="Jayasankar P."/>
            <person name="Koringa P.G."/>
            <person name="Patel N.V."/>
            <person name="Hinsu A.T."/>
            <person name="Kumar R."/>
            <person name="Pandey M."/>
            <person name="Agarwal S."/>
            <person name="Srivastava S."/>
            <person name="Singh M."/>
            <person name="Iquebal M.A."/>
            <person name="Jaiswal S."/>
            <person name="Angadi U.B."/>
            <person name="Kumar N."/>
            <person name="Raza M."/>
            <person name="Shah T.M."/>
            <person name="Rai A."/>
            <person name="Jena J.K."/>
        </authorList>
    </citation>
    <scope>NUCLEOTIDE SEQUENCE [LARGE SCALE GENOMIC DNA]</scope>
    <source>
        <strain evidence="2">DASCIFA01</strain>
        <tissue evidence="2">Testis</tissue>
    </source>
</reference>
<feature type="region of interest" description="Disordered" evidence="1">
    <location>
        <begin position="90"/>
        <end position="115"/>
    </location>
</feature>
<comment type="caution">
    <text evidence="2">The sequence shown here is derived from an EMBL/GenBank/DDBJ whole genome shotgun (WGS) entry which is preliminary data.</text>
</comment>
<dbReference type="EMBL" id="QBIY01013329">
    <property type="protein sequence ID" value="RXN08127.1"/>
    <property type="molecule type" value="Genomic_DNA"/>
</dbReference>
<gene>
    <name evidence="2" type="ORF">ROHU_031950</name>
</gene>
<evidence type="ECO:0000313" key="2">
    <source>
        <dbReference type="EMBL" id="RXN08127.1"/>
    </source>
</evidence>
<dbReference type="PANTHER" id="PTHR12706:SF5">
    <property type="entry name" value="PROTEIN STRAWBERRY NOTCH HOMOLOG 2"/>
    <property type="match status" value="1"/>
</dbReference>
<proteinExistence type="predicted"/>
<dbReference type="GO" id="GO:0042393">
    <property type="term" value="F:histone binding"/>
    <property type="evidence" value="ECO:0007669"/>
    <property type="project" value="TreeGrafter"/>
</dbReference>
<dbReference type="Proteomes" id="UP000290572">
    <property type="component" value="Unassembled WGS sequence"/>
</dbReference>
<protein>
    <submittedName>
        <fullName evidence="2">Strawberry notch-like protein</fullName>
    </submittedName>
</protein>
<evidence type="ECO:0000313" key="3">
    <source>
        <dbReference type="Proteomes" id="UP000290572"/>
    </source>
</evidence>
<dbReference type="PANTHER" id="PTHR12706">
    <property type="entry name" value="STRAWBERRY NOTCH-RELATED"/>
    <property type="match status" value="1"/>
</dbReference>
<dbReference type="AlphaFoldDB" id="A0A498LRN2"/>
<feature type="compositionally biased region" description="Basic residues" evidence="1">
    <location>
        <begin position="65"/>
        <end position="78"/>
    </location>
</feature>
<accession>A0A498LRN2</accession>
<organism evidence="2 3">
    <name type="scientific">Labeo rohita</name>
    <name type="common">Indian major carp</name>
    <name type="synonym">Cyprinus rohita</name>
    <dbReference type="NCBI Taxonomy" id="84645"/>
    <lineage>
        <taxon>Eukaryota</taxon>
        <taxon>Metazoa</taxon>
        <taxon>Chordata</taxon>
        <taxon>Craniata</taxon>
        <taxon>Vertebrata</taxon>
        <taxon>Euteleostomi</taxon>
        <taxon>Actinopterygii</taxon>
        <taxon>Neopterygii</taxon>
        <taxon>Teleostei</taxon>
        <taxon>Ostariophysi</taxon>
        <taxon>Cypriniformes</taxon>
        <taxon>Cyprinidae</taxon>
        <taxon>Labeoninae</taxon>
        <taxon>Labeonini</taxon>
        <taxon>Labeo</taxon>
    </lineage>
</organism>
<keyword evidence="3" id="KW-1185">Reference proteome</keyword>
<dbReference type="GO" id="GO:0005634">
    <property type="term" value="C:nucleus"/>
    <property type="evidence" value="ECO:0007669"/>
    <property type="project" value="TreeGrafter"/>
</dbReference>
<name>A0A498LRN2_LABRO</name>
<dbReference type="GO" id="GO:0031490">
    <property type="term" value="F:chromatin DNA binding"/>
    <property type="evidence" value="ECO:0007669"/>
    <property type="project" value="TreeGrafter"/>
</dbReference>
<feature type="compositionally biased region" description="Basic and acidic residues" evidence="1">
    <location>
        <begin position="53"/>
        <end position="64"/>
    </location>
</feature>